<dbReference type="eggNOG" id="ENOG5033H01">
    <property type="taxonomic scope" value="Bacteria"/>
</dbReference>
<dbReference type="AlphaFoldDB" id="L0DM73"/>
<keyword evidence="2" id="KW-1185">Reference proteome</keyword>
<evidence type="ECO:0000313" key="1">
    <source>
        <dbReference type="EMBL" id="AGA29905.1"/>
    </source>
</evidence>
<protein>
    <recommendedName>
        <fullName evidence="3">Lipoprotein</fullName>
    </recommendedName>
</protein>
<dbReference type="HOGENOM" id="CLU_141659_0_0_0"/>
<reference evidence="1 2" key="1">
    <citation type="submission" date="2012-02" db="EMBL/GenBank/DDBJ databases">
        <title>Complete sequence of chromosome of Singulisphaera acidiphila DSM 18658.</title>
        <authorList>
            <consortium name="US DOE Joint Genome Institute (JGI-PGF)"/>
            <person name="Lucas S."/>
            <person name="Copeland A."/>
            <person name="Lapidus A."/>
            <person name="Glavina del Rio T."/>
            <person name="Dalin E."/>
            <person name="Tice H."/>
            <person name="Bruce D."/>
            <person name="Goodwin L."/>
            <person name="Pitluck S."/>
            <person name="Peters L."/>
            <person name="Ovchinnikova G."/>
            <person name="Chertkov O."/>
            <person name="Kyrpides N."/>
            <person name="Mavromatis K."/>
            <person name="Ivanova N."/>
            <person name="Brettin T."/>
            <person name="Detter J.C."/>
            <person name="Han C."/>
            <person name="Larimer F."/>
            <person name="Land M."/>
            <person name="Hauser L."/>
            <person name="Markowitz V."/>
            <person name="Cheng J.-F."/>
            <person name="Hugenholtz P."/>
            <person name="Woyke T."/>
            <person name="Wu D."/>
            <person name="Tindall B."/>
            <person name="Pomrenke H."/>
            <person name="Brambilla E."/>
            <person name="Klenk H.-P."/>
            <person name="Eisen J.A."/>
        </authorList>
    </citation>
    <scope>NUCLEOTIDE SEQUENCE [LARGE SCALE GENOMIC DNA]</scope>
    <source>
        <strain evidence="2">ATCC BAA-1392 / DSM 18658 / VKM B-2454 / MOB10</strain>
    </source>
</reference>
<dbReference type="OrthoDB" id="288916at2"/>
<organism evidence="1 2">
    <name type="scientific">Singulisphaera acidiphila (strain ATCC BAA-1392 / DSM 18658 / VKM B-2454 / MOB10)</name>
    <dbReference type="NCBI Taxonomy" id="886293"/>
    <lineage>
        <taxon>Bacteria</taxon>
        <taxon>Pseudomonadati</taxon>
        <taxon>Planctomycetota</taxon>
        <taxon>Planctomycetia</taxon>
        <taxon>Isosphaerales</taxon>
        <taxon>Isosphaeraceae</taxon>
        <taxon>Singulisphaera</taxon>
    </lineage>
</organism>
<dbReference type="Proteomes" id="UP000010798">
    <property type="component" value="Chromosome"/>
</dbReference>
<dbReference type="EMBL" id="CP003364">
    <property type="protein sequence ID" value="AGA29905.1"/>
    <property type="molecule type" value="Genomic_DNA"/>
</dbReference>
<dbReference type="KEGG" id="saci:Sinac_5777"/>
<evidence type="ECO:0000313" key="2">
    <source>
        <dbReference type="Proteomes" id="UP000010798"/>
    </source>
</evidence>
<gene>
    <name evidence="1" type="ordered locus">Sinac_5777</name>
</gene>
<name>L0DM73_SINAD</name>
<dbReference type="PROSITE" id="PS51257">
    <property type="entry name" value="PROKAR_LIPOPROTEIN"/>
    <property type="match status" value="1"/>
</dbReference>
<proteinExistence type="predicted"/>
<sequence length="146" mass="15307">MARGGIRLTCGLMVGLLLTGCNSGQESLPPDDAAEQVRRNSVEEVAELLRLYKANHSNKAPAKASDLASYEVGFPSGFAKVKQGSIVVIWSTPFVDGASDKIIAYEKEAPEAGGYVLMQDGTTVKKLTTEAFKTAPKAAGSGSTAK</sequence>
<evidence type="ECO:0008006" key="3">
    <source>
        <dbReference type="Google" id="ProtNLM"/>
    </source>
</evidence>
<accession>L0DM73</accession>